<keyword evidence="2" id="KW-1185">Reference proteome</keyword>
<proteinExistence type="predicted"/>
<reference evidence="1" key="1">
    <citation type="submission" date="2021-06" db="EMBL/GenBank/DDBJ databases">
        <authorList>
            <person name="Kallberg Y."/>
            <person name="Tangrot J."/>
            <person name="Rosling A."/>
        </authorList>
    </citation>
    <scope>NUCLEOTIDE SEQUENCE</scope>
    <source>
        <strain evidence="1">CL356</strain>
    </source>
</reference>
<organism evidence="1 2">
    <name type="scientific">Acaulospora colombiana</name>
    <dbReference type="NCBI Taxonomy" id="27376"/>
    <lineage>
        <taxon>Eukaryota</taxon>
        <taxon>Fungi</taxon>
        <taxon>Fungi incertae sedis</taxon>
        <taxon>Mucoromycota</taxon>
        <taxon>Glomeromycotina</taxon>
        <taxon>Glomeromycetes</taxon>
        <taxon>Diversisporales</taxon>
        <taxon>Acaulosporaceae</taxon>
        <taxon>Acaulospora</taxon>
    </lineage>
</organism>
<sequence>MKSGIFDLFETSCIPGILWSHCDYVQDLRLPVYWQEGNSKHTKVDDIALGGYDHSVKLNPNSKTMLQLRTNEVSSFNCRTL</sequence>
<accession>A0ACA9KPI9</accession>
<protein>
    <submittedName>
        <fullName evidence="1">9953_t:CDS:1</fullName>
    </submittedName>
</protein>
<dbReference type="EMBL" id="CAJVPT010002603">
    <property type="protein sequence ID" value="CAG8484066.1"/>
    <property type="molecule type" value="Genomic_DNA"/>
</dbReference>
<evidence type="ECO:0000313" key="1">
    <source>
        <dbReference type="EMBL" id="CAG8484066.1"/>
    </source>
</evidence>
<gene>
    <name evidence="1" type="ORF">ACOLOM_LOCUS2103</name>
</gene>
<evidence type="ECO:0000313" key="2">
    <source>
        <dbReference type="Proteomes" id="UP000789525"/>
    </source>
</evidence>
<name>A0ACA9KPI9_9GLOM</name>
<comment type="caution">
    <text evidence="1">The sequence shown here is derived from an EMBL/GenBank/DDBJ whole genome shotgun (WGS) entry which is preliminary data.</text>
</comment>
<dbReference type="Proteomes" id="UP000789525">
    <property type="component" value="Unassembled WGS sequence"/>
</dbReference>